<keyword evidence="12" id="KW-1185">Reference proteome</keyword>
<evidence type="ECO:0000256" key="3">
    <source>
        <dbReference type="ARBA" id="ARBA00022475"/>
    </source>
</evidence>
<gene>
    <name evidence="11" type="primary">ktrB</name>
    <name evidence="11" type="ORF">ABG79_00680</name>
</gene>
<sequence length="453" mass="48939">MLFKESEEGVKIYKLQPVQILALGFAGVILLGALILKLPISSADGTSTPFIDCLFTATSAVCVTGLVVVDTGTHWSTFGQFIILLLIQIGGLGFMTFATLFAIVLGRKITLKERLVMQEAFNAFNIQGIVKLAIYIMGITFSIEGLGAILLSTQFVPEFGWKRGIYYGVFHAISSFCNAGFDLIGDFKSLTPYVENPVINLTVMGLVIVGGLGFGVITEIINHKNMKKFSLHSKVVLLTTAILIATGAVMFFVLEYNNPNTLGALSFKGKILSSLFASVTPRTAGFNTINLPDMTTSSKFLTILLMFVGASPGSTGGGIKTTTAMLIIMTVYAVIHGREDTEMFNRRIPKEVVYRAIAITFISFMLVIGVTMVLSITQSGDFMEFLYEATSAFGTVGLSLGLTSTLTNIGKVVVMLTMYVGRVGPLTLALAFARKQLMTSKSVKYPEDRILVG</sequence>
<dbReference type="Pfam" id="PF02386">
    <property type="entry name" value="TrkH"/>
    <property type="match status" value="1"/>
</dbReference>
<dbReference type="STRING" id="908809.ABG79_00680"/>
<dbReference type="InterPro" id="IPR004772">
    <property type="entry name" value="TrkH"/>
</dbReference>
<reference evidence="11 12" key="1">
    <citation type="submission" date="2015-09" db="EMBL/GenBank/DDBJ databases">
        <title>Draft genome sequence of a Caloramator mitchellensis, a moderate thermophile from the Great Artesian Basin of Australia.</title>
        <authorList>
            <person name="Patel B.K."/>
        </authorList>
    </citation>
    <scope>NUCLEOTIDE SEQUENCE [LARGE SCALE GENOMIC DNA]</scope>
    <source>
        <strain evidence="11 12">VF08</strain>
    </source>
</reference>
<feature type="transmembrane region" description="Helical" evidence="10">
    <location>
        <begin position="412"/>
        <end position="433"/>
    </location>
</feature>
<keyword evidence="2" id="KW-0813">Transport</keyword>
<dbReference type="EMBL" id="LKHP01000003">
    <property type="protein sequence ID" value="KRQ87342.1"/>
    <property type="molecule type" value="Genomic_DNA"/>
</dbReference>
<evidence type="ECO:0000313" key="11">
    <source>
        <dbReference type="EMBL" id="KRQ87342.1"/>
    </source>
</evidence>
<keyword evidence="9 10" id="KW-0472">Membrane</keyword>
<evidence type="ECO:0000313" key="12">
    <source>
        <dbReference type="Proteomes" id="UP000052015"/>
    </source>
</evidence>
<feature type="transmembrane region" description="Helical" evidence="10">
    <location>
        <begin position="235"/>
        <end position="254"/>
    </location>
</feature>
<feature type="transmembrane region" description="Helical" evidence="10">
    <location>
        <begin position="20"/>
        <end position="38"/>
    </location>
</feature>
<name>A0A0R3K1E8_CALMK</name>
<keyword evidence="8" id="KW-0406">Ion transport</keyword>
<feature type="transmembrane region" description="Helical" evidence="10">
    <location>
        <begin position="50"/>
        <end position="69"/>
    </location>
</feature>
<dbReference type="RefSeq" id="WP_057977124.1">
    <property type="nucleotide sequence ID" value="NZ_LKHP01000003.1"/>
</dbReference>
<dbReference type="AlphaFoldDB" id="A0A0R3K1E8"/>
<evidence type="ECO:0000256" key="10">
    <source>
        <dbReference type="SAM" id="Phobius"/>
    </source>
</evidence>
<evidence type="ECO:0000256" key="8">
    <source>
        <dbReference type="ARBA" id="ARBA00023065"/>
    </source>
</evidence>
<evidence type="ECO:0000256" key="1">
    <source>
        <dbReference type="ARBA" id="ARBA00004651"/>
    </source>
</evidence>
<evidence type="ECO:0000256" key="4">
    <source>
        <dbReference type="ARBA" id="ARBA00022538"/>
    </source>
</evidence>
<proteinExistence type="predicted"/>
<evidence type="ECO:0000256" key="6">
    <source>
        <dbReference type="ARBA" id="ARBA00022958"/>
    </source>
</evidence>
<evidence type="ECO:0000256" key="7">
    <source>
        <dbReference type="ARBA" id="ARBA00022989"/>
    </source>
</evidence>
<organism evidence="11 12">
    <name type="scientific">Caloramator mitchellensis</name>
    <dbReference type="NCBI Taxonomy" id="908809"/>
    <lineage>
        <taxon>Bacteria</taxon>
        <taxon>Bacillati</taxon>
        <taxon>Bacillota</taxon>
        <taxon>Clostridia</taxon>
        <taxon>Eubacteriales</taxon>
        <taxon>Clostridiaceae</taxon>
        <taxon>Caloramator</taxon>
    </lineage>
</organism>
<feature type="transmembrane region" description="Helical" evidence="10">
    <location>
        <begin position="198"/>
        <end position="223"/>
    </location>
</feature>
<evidence type="ECO:0000256" key="2">
    <source>
        <dbReference type="ARBA" id="ARBA00022448"/>
    </source>
</evidence>
<keyword evidence="4" id="KW-0633">Potassium transport</keyword>
<dbReference type="GO" id="GO:0015379">
    <property type="term" value="F:potassium:chloride symporter activity"/>
    <property type="evidence" value="ECO:0007669"/>
    <property type="project" value="InterPro"/>
</dbReference>
<keyword evidence="5 10" id="KW-0812">Transmembrane</keyword>
<keyword evidence="3" id="KW-1003">Cell membrane</keyword>
<dbReference type="InterPro" id="IPR003445">
    <property type="entry name" value="Cat_transpt"/>
</dbReference>
<evidence type="ECO:0000256" key="9">
    <source>
        <dbReference type="ARBA" id="ARBA00023136"/>
    </source>
</evidence>
<feature type="transmembrane region" description="Helical" evidence="10">
    <location>
        <begin position="317"/>
        <end position="335"/>
    </location>
</feature>
<dbReference type="PATRIC" id="fig|908809.3.peg.685"/>
<protein>
    <submittedName>
        <fullName evidence="11">Ktr system potassium uptake protein B</fullName>
    </submittedName>
</protein>
<dbReference type="NCBIfam" id="TIGR00933">
    <property type="entry name" value="2a38"/>
    <property type="match status" value="1"/>
</dbReference>
<dbReference type="PANTHER" id="PTHR32024">
    <property type="entry name" value="TRK SYSTEM POTASSIUM UPTAKE PROTEIN TRKG-RELATED"/>
    <property type="match status" value="1"/>
</dbReference>
<keyword evidence="7 10" id="KW-1133">Transmembrane helix</keyword>
<feature type="transmembrane region" description="Helical" evidence="10">
    <location>
        <begin position="81"/>
        <end position="105"/>
    </location>
</feature>
<comment type="caution">
    <text evidence="11">The sequence shown here is derived from an EMBL/GenBank/DDBJ whole genome shotgun (WGS) entry which is preliminary data.</text>
</comment>
<accession>A0A0R3K1E8</accession>
<dbReference type="GO" id="GO:0005886">
    <property type="term" value="C:plasma membrane"/>
    <property type="evidence" value="ECO:0007669"/>
    <property type="project" value="UniProtKB-SubCell"/>
</dbReference>
<feature type="transmembrane region" description="Helical" evidence="10">
    <location>
        <begin position="132"/>
        <end position="151"/>
    </location>
</feature>
<keyword evidence="6" id="KW-0630">Potassium</keyword>
<dbReference type="PANTHER" id="PTHR32024:SF1">
    <property type="entry name" value="KTR SYSTEM POTASSIUM UPTAKE PROTEIN B"/>
    <property type="match status" value="1"/>
</dbReference>
<dbReference type="Proteomes" id="UP000052015">
    <property type="component" value="Unassembled WGS sequence"/>
</dbReference>
<dbReference type="OrthoDB" id="9810952at2"/>
<feature type="transmembrane region" description="Helical" evidence="10">
    <location>
        <begin position="356"/>
        <end position="376"/>
    </location>
</feature>
<comment type="subcellular location">
    <subcellularLocation>
        <location evidence="1">Cell membrane</location>
        <topology evidence="1">Multi-pass membrane protein</topology>
    </subcellularLocation>
</comment>
<evidence type="ECO:0000256" key="5">
    <source>
        <dbReference type="ARBA" id="ARBA00022692"/>
    </source>
</evidence>